<keyword evidence="3" id="KW-1185">Reference proteome</keyword>
<protein>
    <submittedName>
        <fullName evidence="2">Uncharacterized protein</fullName>
    </submittedName>
</protein>
<dbReference type="STRING" id="1165861.A0A0L0VGH6"/>
<dbReference type="Proteomes" id="UP000054564">
    <property type="component" value="Unassembled WGS sequence"/>
</dbReference>
<comment type="caution">
    <text evidence="2">The sequence shown here is derived from an EMBL/GenBank/DDBJ whole genome shotgun (WGS) entry which is preliminary data.</text>
</comment>
<feature type="region of interest" description="Disordered" evidence="1">
    <location>
        <begin position="219"/>
        <end position="245"/>
    </location>
</feature>
<evidence type="ECO:0000313" key="2">
    <source>
        <dbReference type="EMBL" id="KNE98392.1"/>
    </source>
</evidence>
<reference evidence="3" key="1">
    <citation type="submission" date="2014-03" db="EMBL/GenBank/DDBJ databases">
        <title>The Genome Sequence of Puccinia striiformis f. sp. tritici PST-78.</title>
        <authorList>
            <consortium name="The Broad Institute Genome Sequencing Platform"/>
            <person name="Cuomo C."/>
            <person name="Hulbert S."/>
            <person name="Chen X."/>
            <person name="Walker B."/>
            <person name="Young S.K."/>
            <person name="Zeng Q."/>
            <person name="Gargeya S."/>
            <person name="Fitzgerald M."/>
            <person name="Haas B."/>
            <person name="Abouelleil A."/>
            <person name="Alvarado L."/>
            <person name="Arachchi H.M."/>
            <person name="Berlin A.M."/>
            <person name="Chapman S.B."/>
            <person name="Goldberg J."/>
            <person name="Griggs A."/>
            <person name="Gujja S."/>
            <person name="Hansen M."/>
            <person name="Howarth C."/>
            <person name="Imamovic A."/>
            <person name="Larimer J."/>
            <person name="McCowan C."/>
            <person name="Montmayeur A."/>
            <person name="Murphy C."/>
            <person name="Neiman D."/>
            <person name="Pearson M."/>
            <person name="Priest M."/>
            <person name="Roberts A."/>
            <person name="Saif S."/>
            <person name="Shea T."/>
            <person name="Sisk P."/>
            <person name="Sykes S."/>
            <person name="Wortman J."/>
            <person name="Nusbaum C."/>
            <person name="Birren B."/>
        </authorList>
    </citation>
    <scope>NUCLEOTIDE SEQUENCE [LARGE SCALE GENOMIC DNA]</scope>
    <source>
        <strain evidence="3">race PST-78</strain>
    </source>
</reference>
<proteinExistence type="predicted"/>
<sequence>MDEEQKVISKARERLQDSRLKFALVQGLLKRYQKVISDVNCHSDDEYNSQRKVYVVKTLKFQSANATKFFRRLDATIATSNELDGKRVQRRRRFTPPTPEPSLFTKPPKGQLLDFYNPKWFNKLLPQQHIDIANTQEVAFLPNASQSLMGKKIASEKLSDRKFTAAFFDQLSKPYNLTHEIKDNGGDEDDASYNGEEIDLANTSGDDEDVNFDILEDPMDLFNPDEEQEEDNGGNNEEEELAREA</sequence>
<gene>
    <name evidence="2" type="ORF">PSTG_08312</name>
</gene>
<dbReference type="EMBL" id="AJIL01000057">
    <property type="protein sequence ID" value="KNE98392.1"/>
    <property type="molecule type" value="Genomic_DNA"/>
</dbReference>
<dbReference type="AlphaFoldDB" id="A0A0L0VGH6"/>
<organism evidence="2 3">
    <name type="scientific">Puccinia striiformis f. sp. tritici PST-78</name>
    <dbReference type="NCBI Taxonomy" id="1165861"/>
    <lineage>
        <taxon>Eukaryota</taxon>
        <taxon>Fungi</taxon>
        <taxon>Dikarya</taxon>
        <taxon>Basidiomycota</taxon>
        <taxon>Pucciniomycotina</taxon>
        <taxon>Pucciniomycetes</taxon>
        <taxon>Pucciniales</taxon>
        <taxon>Pucciniaceae</taxon>
        <taxon>Puccinia</taxon>
    </lineage>
</organism>
<evidence type="ECO:0000313" key="3">
    <source>
        <dbReference type="Proteomes" id="UP000054564"/>
    </source>
</evidence>
<evidence type="ECO:0000256" key="1">
    <source>
        <dbReference type="SAM" id="MobiDB-lite"/>
    </source>
</evidence>
<name>A0A0L0VGH6_9BASI</name>
<accession>A0A0L0VGH6</accession>
<dbReference type="OrthoDB" id="2505972at2759"/>